<reference evidence="19" key="2">
    <citation type="submission" date="2025-09" db="UniProtKB">
        <authorList>
            <consortium name="Ensembl"/>
        </authorList>
    </citation>
    <scope>IDENTIFICATION</scope>
</reference>
<feature type="disulfide bond" evidence="14">
    <location>
        <begin position="1325"/>
        <end position="1335"/>
    </location>
</feature>
<dbReference type="Pfam" id="PF02210">
    <property type="entry name" value="Laminin_G_2"/>
    <property type="match status" value="1"/>
</dbReference>
<feature type="domain" description="EGF-like" evidence="18">
    <location>
        <begin position="1281"/>
        <end position="1317"/>
    </location>
</feature>
<evidence type="ECO:0000256" key="6">
    <source>
        <dbReference type="ARBA" id="ARBA00022729"/>
    </source>
</evidence>
<dbReference type="Gene3D" id="2.10.25.10">
    <property type="entry name" value="Laminin"/>
    <property type="match status" value="8"/>
</dbReference>
<dbReference type="FunFam" id="2.10.25.10:FF:000054">
    <property type="entry name" value="Slit guidance ligand 2"/>
    <property type="match status" value="1"/>
</dbReference>
<dbReference type="PROSITE" id="PS01186">
    <property type="entry name" value="EGF_2"/>
    <property type="match status" value="8"/>
</dbReference>
<comment type="caution">
    <text evidence="14">Lacks conserved residue(s) required for the propagation of feature annotation.</text>
</comment>
<dbReference type="FunFam" id="2.10.25.10:FF:000099">
    <property type="entry name" value="Slit guidance ligand 2"/>
    <property type="match status" value="1"/>
</dbReference>
<dbReference type="GO" id="GO:0031290">
    <property type="term" value="P:retinal ganglion cell axon guidance"/>
    <property type="evidence" value="ECO:0007669"/>
    <property type="project" value="TreeGrafter"/>
</dbReference>
<evidence type="ECO:0000259" key="16">
    <source>
        <dbReference type="PROSITE" id="PS01225"/>
    </source>
</evidence>
<dbReference type="FunFam" id="3.80.10.10:FF:000002">
    <property type="entry name" value="Slit guidance ligand 2"/>
    <property type="match status" value="3"/>
</dbReference>
<dbReference type="Pfam" id="PF13855">
    <property type="entry name" value="LRR_8"/>
    <property type="match status" value="5"/>
</dbReference>
<feature type="domain" description="CTCK" evidence="16">
    <location>
        <begin position="1362"/>
        <end position="1438"/>
    </location>
</feature>
<feature type="disulfide bond" evidence="14">
    <location>
        <begin position="1013"/>
        <end position="1022"/>
    </location>
</feature>
<dbReference type="SUPFAM" id="SSF49899">
    <property type="entry name" value="Concanavalin A-like lectins/glucanases"/>
    <property type="match status" value="1"/>
</dbReference>
<dbReference type="SUPFAM" id="SSF57196">
    <property type="entry name" value="EGF/Laminin"/>
    <property type="match status" value="7"/>
</dbReference>
<keyword evidence="20" id="KW-1185">Reference proteome</keyword>
<feature type="domain" description="EGF-like" evidence="18">
    <location>
        <begin position="831"/>
        <end position="866"/>
    </location>
</feature>
<keyword evidence="9" id="KW-0524">Neurogenesis</keyword>
<keyword evidence="5" id="KW-0433">Leucine-rich repeat</keyword>
<dbReference type="InterPro" id="IPR000152">
    <property type="entry name" value="EGF-type_Asp/Asn_hydroxyl_site"/>
</dbReference>
<dbReference type="InterPro" id="IPR006207">
    <property type="entry name" value="Cys_knot_C"/>
</dbReference>
<dbReference type="GO" id="GO:0030308">
    <property type="term" value="P:negative regulation of cell growth"/>
    <property type="evidence" value="ECO:0007669"/>
    <property type="project" value="TreeGrafter"/>
</dbReference>
<dbReference type="InterPro" id="IPR013320">
    <property type="entry name" value="ConA-like_dom_sf"/>
</dbReference>
<accession>A0A8C1C899</accession>
<feature type="disulfide bond" evidence="14">
    <location>
        <begin position="935"/>
        <end position="944"/>
    </location>
</feature>
<keyword evidence="2" id="KW-0217">Developmental protein</keyword>
<dbReference type="InterPro" id="IPR000372">
    <property type="entry name" value="LRRNT"/>
</dbReference>
<dbReference type="FunFam" id="2.10.25.10:FF:000062">
    <property type="entry name" value="Slit guidance ligand 2"/>
    <property type="match status" value="1"/>
</dbReference>
<dbReference type="FunFam" id="2.10.25.10:FF:000063">
    <property type="entry name" value="Slit guidance ligand 2"/>
    <property type="match status" value="1"/>
</dbReference>
<dbReference type="InterPro" id="IPR001881">
    <property type="entry name" value="EGF-like_Ca-bd_dom"/>
</dbReference>
<dbReference type="Gene3D" id="3.80.10.10">
    <property type="entry name" value="Ribonuclease Inhibitor"/>
    <property type="match status" value="4"/>
</dbReference>
<feature type="domain" description="EGF-like" evidence="18">
    <location>
        <begin position="1247"/>
        <end position="1278"/>
    </location>
</feature>
<dbReference type="InterPro" id="IPR000483">
    <property type="entry name" value="Cys-rich_flank_reg_C"/>
</dbReference>
<dbReference type="PROSITE" id="PS50026">
    <property type="entry name" value="EGF_3"/>
    <property type="match status" value="9"/>
</dbReference>
<dbReference type="PROSITE" id="PS00010">
    <property type="entry name" value="ASX_HYDROXYL"/>
    <property type="match status" value="2"/>
</dbReference>
<dbReference type="GeneTree" id="ENSGT00940000158402"/>
<dbReference type="SMART" id="SM00282">
    <property type="entry name" value="LamG"/>
    <property type="match status" value="1"/>
</dbReference>
<dbReference type="Proteomes" id="UP001108240">
    <property type="component" value="Unplaced"/>
</dbReference>
<dbReference type="PANTHER" id="PTHR45836:SF2">
    <property type="entry name" value="SLIT HOMOLOG 2 PROTEIN"/>
    <property type="match status" value="1"/>
</dbReference>
<evidence type="ECO:0000256" key="2">
    <source>
        <dbReference type="ARBA" id="ARBA00022473"/>
    </source>
</evidence>
<evidence type="ECO:0000256" key="1">
    <source>
        <dbReference type="ARBA" id="ARBA00004613"/>
    </source>
</evidence>
<evidence type="ECO:0000256" key="3">
    <source>
        <dbReference type="ARBA" id="ARBA00022525"/>
    </source>
</evidence>
<feature type="signal peptide" evidence="15">
    <location>
        <begin position="1"/>
        <end position="18"/>
    </location>
</feature>
<evidence type="ECO:0000256" key="12">
    <source>
        <dbReference type="ARBA" id="ARBA00059139"/>
    </source>
</evidence>
<evidence type="ECO:0000313" key="19">
    <source>
        <dbReference type="Ensembl" id="ENSCCRP00000041698.2"/>
    </source>
</evidence>
<evidence type="ECO:0000313" key="20">
    <source>
        <dbReference type="Proteomes" id="UP001108240"/>
    </source>
</evidence>
<evidence type="ECO:0000256" key="10">
    <source>
        <dbReference type="ARBA" id="ARBA00023157"/>
    </source>
</evidence>
<evidence type="ECO:0000256" key="7">
    <source>
        <dbReference type="ARBA" id="ARBA00022737"/>
    </source>
</evidence>
<dbReference type="InterPro" id="IPR001611">
    <property type="entry name" value="Leu-rich_rpt"/>
</dbReference>
<keyword evidence="6 15" id="KW-0732">Signal</keyword>
<dbReference type="SMART" id="SM00369">
    <property type="entry name" value="LRR_TYP"/>
    <property type="match status" value="15"/>
</dbReference>
<feature type="domain" description="EGF-like" evidence="18">
    <location>
        <begin position="868"/>
        <end position="907"/>
    </location>
</feature>
<comment type="subcellular location">
    <subcellularLocation>
        <location evidence="1">Secreted</location>
    </subcellularLocation>
</comment>
<dbReference type="PANTHER" id="PTHR45836">
    <property type="entry name" value="SLIT HOMOLOG"/>
    <property type="match status" value="1"/>
</dbReference>
<dbReference type="InterPro" id="IPR003645">
    <property type="entry name" value="Fol_N"/>
</dbReference>
<dbReference type="SMART" id="SM00181">
    <property type="entry name" value="EGF"/>
    <property type="match status" value="9"/>
</dbReference>
<dbReference type="FunFam" id="2.10.25.10:FF:000053">
    <property type="entry name" value="Slit guidance ligand 2"/>
    <property type="match status" value="1"/>
</dbReference>
<dbReference type="FunFam" id="2.10.25.10:FF:000186">
    <property type="entry name" value="Slit homolog 2 (Drosophila)"/>
    <property type="match status" value="1"/>
</dbReference>
<dbReference type="PROSITE" id="PS00022">
    <property type="entry name" value="EGF_1"/>
    <property type="match status" value="9"/>
</dbReference>
<dbReference type="GO" id="GO:0048513">
    <property type="term" value="P:animal organ development"/>
    <property type="evidence" value="ECO:0007669"/>
    <property type="project" value="UniProtKB-ARBA"/>
</dbReference>
<feature type="domain" description="Laminin G" evidence="17">
    <location>
        <begin position="1071"/>
        <end position="1243"/>
    </location>
</feature>
<dbReference type="SMART" id="SM00013">
    <property type="entry name" value="LRRNT"/>
    <property type="match status" value="4"/>
</dbReference>
<dbReference type="SMART" id="SM00368">
    <property type="entry name" value="LRR_RI"/>
    <property type="match status" value="5"/>
</dbReference>
<dbReference type="PROSITE" id="PS01225">
    <property type="entry name" value="CTCK_2"/>
    <property type="match status" value="1"/>
</dbReference>
<dbReference type="CDD" id="cd00054">
    <property type="entry name" value="EGF_CA"/>
    <property type="match status" value="5"/>
</dbReference>
<evidence type="ECO:0000256" key="9">
    <source>
        <dbReference type="ARBA" id="ARBA00022902"/>
    </source>
</evidence>
<keyword evidence="7" id="KW-0677">Repeat</keyword>
<dbReference type="InterPro" id="IPR003591">
    <property type="entry name" value="Leu-rich_rpt_typical-subtyp"/>
</dbReference>
<dbReference type="Pfam" id="PF00008">
    <property type="entry name" value="EGF"/>
    <property type="match status" value="4"/>
</dbReference>
<organism evidence="19 20">
    <name type="scientific">Cyprinus carpio carpio</name>
    <dbReference type="NCBI Taxonomy" id="630221"/>
    <lineage>
        <taxon>Eukaryota</taxon>
        <taxon>Metazoa</taxon>
        <taxon>Chordata</taxon>
        <taxon>Craniata</taxon>
        <taxon>Vertebrata</taxon>
        <taxon>Euteleostomi</taxon>
        <taxon>Actinopterygii</taxon>
        <taxon>Neopterygii</taxon>
        <taxon>Teleostei</taxon>
        <taxon>Ostariophysi</taxon>
        <taxon>Cypriniformes</taxon>
        <taxon>Cyprinidae</taxon>
        <taxon>Cyprininae</taxon>
        <taxon>Cyprinus</taxon>
    </lineage>
</organism>
<dbReference type="SMART" id="SM00274">
    <property type="entry name" value="FOLN"/>
    <property type="match status" value="4"/>
</dbReference>
<feature type="chain" id="PRO_5039920769" description="Slit homolog 1 protein" evidence="15">
    <location>
        <begin position="19"/>
        <end position="1439"/>
    </location>
</feature>
<feature type="disulfide bond" evidence="14">
    <location>
        <begin position="975"/>
        <end position="984"/>
    </location>
</feature>
<dbReference type="InterPro" id="IPR018097">
    <property type="entry name" value="EGF_Ca-bd_CS"/>
</dbReference>
<evidence type="ECO:0000256" key="4">
    <source>
        <dbReference type="ARBA" id="ARBA00022536"/>
    </source>
</evidence>
<feature type="domain" description="EGF-like" evidence="18">
    <location>
        <begin position="1032"/>
        <end position="1068"/>
    </location>
</feature>
<dbReference type="SMART" id="SM00365">
    <property type="entry name" value="LRR_SD22"/>
    <property type="match status" value="7"/>
</dbReference>
<feature type="domain" description="EGF-like" evidence="18">
    <location>
        <begin position="987"/>
        <end position="1023"/>
    </location>
</feature>
<dbReference type="PROSITE" id="PS51450">
    <property type="entry name" value="LRR"/>
    <property type="match status" value="5"/>
</dbReference>
<feature type="disulfide bond" evidence="14">
    <location>
        <begin position="1307"/>
        <end position="1316"/>
    </location>
</feature>
<dbReference type="PROSITE" id="PS01187">
    <property type="entry name" value="EGF_CA"/>
    <property type="match status" value="1"/>
</dbReference>
<dbReference type="GO" id="GO:0048495">
    <property type="term" value="F:Roundabout binding"/>
    <property type="evidence" value="ECO:0007669"/>
    <property type="project" value="TreeGrafter"/>
</dbReference>
<evidence type="ECO:0000256" key="5">
    <source>
        <dbReference type="ARBA" id="ARBA00022614"/>
    </source>
</evidence>
<dbReference type="Ensembl" id="ENSCCRT00000045205.2">
    <property type="protein sequence ID" value="ENSCCRP00000041698.2"/>
    <property type="gene ID" value="ENSCCRG00000053908.1"/>
</dbReference>
<reference evidence="19" key="1">
    <citation type="submission" date="2025-08" db="UniProtKB">
        <authorList>
            <consortium name="Ensembl"/>
        </authorList>
    </citation>
    <scope>IDENTIFICATION</scope>
</reference>
<dbReference type="GO" id="GO:0005509">
    <property type="term" value="F:calcium ion binding"/>
    <property type="evidence" value="ECO:0007669"/>
    <property type="project" value="InterPro"/>
</dbReference>
<feature type="disulfide bond" evidence="14">
    <location>
        <begin position="897"/>
        <end position="906"/>
    </location>
</feature>
<dbReference type="GO" id="GO:0005615">
    <property type="term" value="C:extracellular space"/>
    <property type="evidence" value="ECO:0007669"/>
    <property type="project" value="UniProtKB-ARBA"/>
</dbReference>
<dbReference type="PROSITE" id="PS51257">
    <property type="entry name" value="PROKAR_LIPOPROTEIN"/>
    <property type="match status" value="1"/>
</dbReference>
<dbReference type="SUPFAM" id="SSF52058">
    <property type="entry name" value="L domain-like"/>
    <property type="match status" value="2"/>
</dbReference>
<evidence type="ECO:0000256" key="8">
    <source>
        <dbReference type="ARBA" id="ARBA00022782"/>
    </source>
</evidence>
<dbReference type="PROSITE" id="PS01185">
    <property type="entry name" value="CTCK_1"/>
    <property type="match status" value="1"/>
</dbReference>
<dbReference type="InterPro" id="IPR001791">
    <property type="entry name" value="Laminin_G"/>
</dbReference>
<feature type="domain" description="EGF-like" evidence="18">
    <location>
        <begin position="947"/>
        <end position="985"/>
    </location>
</feature>
<dbReference type="SMART" id="SM00082">
    <property type="entry name" value="LRRCT"/>
    <property type="match status" value="4"/>
</dbReference>
<dbReference type="FunFam" id="2.10.25.10:FF:000045">
    <property type="entry name" value="Slit guidance ligand 2"/>
    <property type="match status" value="1"/>
</dbReference>
<evidence type="ECO:0000259" key="17">
    <source>
        <dbReference type="PROSITE" id="PS50025"/>
    </source>
</evidence>
<keyword evidence="3" id="KW-0964">Secreted</keyword>
<comment type="function">
    <text evidence="12">Thought to act as molecular guidance cue in cellular migration, and function appears to be mediated by interaction with roundabout homolog receptors. During neural development involved in axonal navigation at the ventral midline of the neural tube and projection of axons to different regions. SLIT1 and SLIT2 together seem to be essential for midline guidance in the forebrain by acting as repulsive signal preventing inappropriate midline crossing by axons projecting from the olfactory bulb.</text>
</comment>
<dbReference type="Gene3D" id="2.60.120.200">
    <property type="match status" value="1"/>
</dbReference>
<protein>
    <recommendedName>
        <fullName evidence="13">Slit homolog 1 protein</fullName>
    </recommendedName>
</protein>
<dbReference type="FunFam" id="3.80.10.10:FF:000039">
    <property type="entry name" value="slit homolog 2 protein isoform X2"/>
    <property type="match status" value="1"/>
</dbReference>
<feature type="disulfide bond" evidence="14">
    <location>
        <begin position="1347"/>
        <end position="1356"/>
    </location>
</feature>
<keyword evidence="4 14" id="KW-0245">EGF-like domain</keyword>
<feature type="domain" description="EGF-like" evidence="18">
    <location>
        <begin position="1321"/>
        <end position="1357"/>
    </location>
</feature>
<dbReference type="CDD" id="cd00110">
    <property type="entry name" value="LamG"/>
    <property type="match status" value="1"/>
</dbReference>
<feature type="domain" description="EGF-like" evidence="18">
    <location>
        <begin position="909"/>
        <end position="945"/>
    </location>
</feature>
<evidence type="ECO:0000256" key="14">
    <source>
        <dbReference type="PROSITE-ProRule" id="PRU00076"/>
    </source>
</evidence>
<evidence type="ECO:0000259" key="18">
    <source>
        <dbReference type="PROSITE" id="PS50026"/>
    </source>
</evidence>
<feature type="disulfide bond" evidence="14">
    <location>
        <begin position="1285"/>
        <end position="1295"/>
    </location>
</feature>
<keyword evidence="11" id="KW-0325">Glycoprotein</keyword>
<dbReference type="SMART" id="SM00041">
    <property type="entry name" value="CT"/>
    <property type="match status" value="1"/>
</dbReference>
<dbReference type="Pfam" id="PF01462">
    <property type="entry name" value="LRRNT"/>
    <property type="match status" value="4"/>
</dbReference>
<dbReference type="InterPro" id="IPR032675">
    <property type="entry name" value="LRR_dom_sf"/>
</dbReference>
<keyword evidence="8" id="KW-0221">Differentiation</keyword>
<feature type="disulfide bond" evidence="14">
    <location>
        <begin position="856"/>
        <end position="865"/>
    </location>
</feature>
<proteinExistence type="predicted"/>
<dbReference type="GO" id="GO:0050919">
    <property type="term" value="P:negative chemotaxis"/>
    <property type="evidence" value="ECO:0007669"/>
    <property type="project" value="TreeGrafter"/>
</dbReference>
<evidence type="ECO:0000256" key="13">
    <source>
        <dbReference type="ARBA" id="ARBA00074787"/>
    </source>
</evidence>
<dbReference type="SMART" id="SM00179">
    <property type="entry name" value="EGF_CA"/>
    <property type="match status" value="8"/>
</dbReference>
<evidence type="ECO:0000256" key="11">
    <source>
        <dbReference type="ARBA" id="ARBA00023180"/>
    </source>
</evidence>
<feature type="disulfide bond" evidence="14">
    <location>
        <begin position="1058"/>
        <end position="1067"/>
    </location>
</feature>
<dbReference type="GO" id="GO:0008201">
    <property type="term" value="F:heparin binding"/>
    <property type="evidence" value="ECO:0007669"/>
    <property type="project" value="TreeGrafter"/>
</dbReference>
<name>A0A8C1C899_CYPCA</name>
<dbReference type="Pfam" id="PF01463">
    <property type="entry name" value="LRRCT"/>
    <property type="match status" value="4"/>
</dbReference>
<dbReference type="InterPro" id="IPR051355">
    <property type="entry name" value="Notch/Slit_guidance"/>
</dbReference>
<dbReference type="PROSITE" id="PS50025">
    <property type="entry name" value="LAM_G_DOMAIN"/>
    <property type="match status" value="1"/>
</dbReference>
<evidence type="ECO:0000256" key="15">
    <source>
        <dbReference type="SAM" id="SignalP"/>
    </source>
</evidence>
<keyword evidence="10 14" id="KW-1015">Disulfide bond</keyword>
<feature type="disulfide bond" evidence="14">
    <location>
        <begin position="1268"/>
        <end position="1277"/>
    </location>
</feature>
<dbReference type="InterPro" id="IPR000742">
    <property type="entry name" value="EGF"/>
</dbReference>
<sequence length="1439" mass="158373">MFVLKAVVLCALLGGAGAQSCPSQCSCSGTAVDCHGQNLRSVPRNIPRNAERLDLNANNLTKITKADFAGLRHLRVLDLSENQIQGIPRKAFRGATEIKNLQLDYNQISCIEDGAFRALRDLEVLTLNNNNISRLSVASFNHMPKLRTFRLHSNSLLCDCHVAWLSDWLRQRPRLGLYTQCMAPPSLRGHNIAEVQKKEFMCTGAQSHSSCSVLQCPELCTCSNNIVDCRGKGLTEIPTNLPETITEIRLEQNSIKIIPPGAFSPYKRLRRIDLSNNQITELASDSFQGLRSLNSLVLYGNKITELPKGLFDGLFSLQLLLLNANKINCLRVDSFQDLQNLNLLSLYDNKLQTIAKGTFSSLRAIQTLHLAQNPFMCDCHLKWLADYLQDNPIETSGARCTSPRRLANKRIGQIKSKKFRCSGVEDYRSKLGGDCFADLACPEKCRCEGTTVDCSGQKLTKIPDHIPQYTAELRLNNNEFTVLEATGIFKKLPQLRKINLSNNKITDIEEGTFEGASGVNELILTSNRLESVHYSMLKGLSGLRTLMLRSNKITCVNNGSFTGLSSVRLLSLYDNLITSMSPGAFDTLHSLSTLNLLANPFICNCHLAWLGEWLRKKRIVTGNPRCQSPYFLKEIPIQDVAIQDFACEDGNDENSCSPLARCPAECSCLDTVVRCSNKGLKVLPKGIPKDVTELDLSNNQISTLSNHSFSNMSELLTLILSYNRLRCIPIKAFDGLKSLRLSLHGNDIAVIPDGAFKDLSSLSHLALGANPLYCDCHMQWLSDWVKSGYKEPGIARCTGPGEMTDKLLLTTPSKKFTCTGAVDVNILAKCNPCLSNPCKNDGTCSNHPVDFYRCTCPYGFKGHDCEEPIHACISNPCQNGGTCHLKDGEENTHWCVCPDGFEGDECEINIDDCEDNDCENNSTCVDGINNYTCLCSPEYTGELCEDKLDFCASELNLCQHDSKCILTTKGFMCECTPGYTGEHCEVDFDDCEDNKCKNGAQCTDAVNGYTCVCPEGYSGLFCEFSPPMVLPRTSPCDHYDCANGAQCVVKDTDPVCQCLHGYEGVHCEKLVSVNFINRESFLQIPSNLITEQANISLQIATDEDNGVLLYKGDNEHIAVELYRGRLRVSYDSGFYPPSAIYSVETINDGSFHVVELVAKDQSLSLSIDGGSPKSINTASSPSPVPSPAPLYLGGIPQQSGLASLRSSGRNGSSFHGCIRNLYINDQLQDLTQFLLQEGVLPGCQPCQRRVCTHGQCHATGQSSFSCECEAGWTGPLCDQQINNPCDGNKCIHGSCVPINSYSYSCRCHPGFAGVLCDEEEQLSPCQYIACKHGRCRVSGLGKAYCECNSGYTGPSCDREMACRGERVRDHYQTQQGYAACQSTEKVSRLECRGSCGDGTSCCAPLRSKRRKYTFQCTDGSSFVQEVEKVVKCGCTKCPS</sequence>